<proteinExistence type="predicted"/>
<feature type="transmembrane region" description="Helical" evidence="1">
    <location>
        <begin position="6"/>
        <end position="27"/>
    </location>
</feature>
<evidence type="ECO:0000256" key="1">
    <source>
        <dbReference type="SAM" id="Phobius"/>
    </source>
</evidence>
<reference evidence="2" key="1">
    <citation type="journal article" date="2014" name="Front. Microbiol.">
        <title>High frequency of phylogenetically diverse reductive dehalogenase-homologous genes in deep subseafloor sedimentary metagenomes.</title>
        <authorList>
            <person name="Kawai M."/>
            <person name="Futagami T."/>
            <person name="Toyoda A."/>
            <person name="Takaki Y."/>
            <person name="Nishi S."/>
            <person name="Hori S."/>
            <person name="Arai W."/>
            <person name="Tsubouchi T."/>
            <person name="Morono Y."/>
            <person name="Uchiyama I."/>
            <person name="Ito T."/>
            <person name="Fujiyama A."/>
            <person name="Inagaki F."/>
            <person name="Takami H."/>
        </authorList>
    </citation>
    <scope>NUCLEOTIDE SEQUENCE</scope>
    <source>
        <strain evidence="2">Expedition CK06-06</strain>
    </source>
</reference>
<evidence type="ECO:0000313" key="2">
    <source>
        <dbReference type="EMBL" id="GAH60529.1"/>
    </source>
</evidence>
<protein>
    <submittedName>
        <fullName evidence="2">Uncharacterized protein</fullName>
    </submittedName>
</protein>
<sequence>MSDPLTLVMIAIMYFILMLSILGHILLKGYNRIKALEEKYDKSRRKKEND</sequence>
<gene>
    <name evidence="2" type="ORF">S03H2_31068</name>
</gene>
<organism evidence="2">
    <name type="scientific">marine sediment metagenome</name>
    <dbReference type="NCBI Taxonomy" id="412755"/>
    <lineage>
        <taxon>unclassified sequences</taxon>
        <taxon>metagenomes</taxon>
        <taxon>ecological metagenomes</taxon>
    </lineage>
</organism>
<name>X1I377_9ZZZZ</name>
<keyword evidence="1" id="KW-1133">Transmembrane helix</keyword>
<dbReference type="AlphaFoldDB" id="X1I377"/>
<comment type="caution">
    <text evidence="2">The sequence shown here is derived from an EMBL/GenBank/DDBJ whole genome shotgun (WGS) entry which is preliminary data.</text>
</comment>
<keyword evidence="1" id="KW-0812">Transmembrane</keyword>
<keyword evidence="1" id="KW-0472">Membrane</keyword>
<accession>X1I377</accession>
<dbReference type="EMBL" id="BARU01018819">
    <property type="protein sequence ID" value="GAH60529.1"/>
    <property type="molecule type" value="Genomic_DNA"/>
</dbReference>